<evidence type="ECO:0000313" key="2">
    <source>
        <dbReference type="EMBL" id="VTR37793.1"/>
    </source>
</evidence>
<evidence type="ECO:0000259" key="1">
    <source>
        <dbReference type="Pfam" id="PF12867"/>
    </source>
</evidence>
<name>A0A4U9UX27_9SPHI</name>
<sequence length="183" mass="21475">MKPLKSDEYPAVYAPYIETVVDDNVLDALEEQILSFPAFLDSIPEERGNFKYAEDKWTIKEVVGHVIDNERIMAYRALRFSRNDLKELTGYDQDYLIQYSRYNERTLESLSKEFTYLRKANMMLFNSFNEAELERKGMASERLVSVKALLYVIAGHLNHHRIIIQERYLNSDDVKNLVSALQH</sequence>
<reference evidence="2 3" key="1">
    <citation type="submission" date="2019-05" db="EMBL/GenBank/DDBJ databases">
        <authorList>
            <consortium name="Pathogen Informatics"/>
        </authorList>
    </citation>
    <scope>NUCLEOTIDE SEQUENCE [LARGE SCALE GENOMIC DNA]</scope>
    <source>
        <strain evidence="2 3">NCTC11429</strain>
    </source>
</reference>
<proteinExistence type="predicted"/>
<dbReference type="KEGG" id="stha:NCTC11429_01937"/>
<gene>
    <name evidence="2" type="ORF">NCTC11429_01937</name>
</gene>
<evidence type="ECO:0000313" key="3">
    <source>
        <dbReference type="Proteomes" id="UP000308196"/>
    </source>
</evidence>
<feature type="domain" description="DinB-like" evidence="1">
    <location>
        <begin position="31"/>
        <end position="163"/>
    </location>
</feature>
<organism evidence="2 3">
    <name type="scientific">Sphingobacterium thalpophilum</name>
    <dbReference type="NCBI Taxonomy" id="259"/>
    <lineage>
        <taxon>Bacteria</taxon>
        <taxon>Pseudomonadati</taxon>
        <taxon>Bacteroidota</taxon>
        <taxon>Sphingobacteriia</taxon>
        <taxon>Sphingobacteriales</taxon>
        <taxon>Sphingobacteriaceae</taxon>
        <taxon>Sphingobacterium</taxon>
    </lineage>
</organism>
<accession>A0A4U9UX27</accession>
<dbReference type="AlphaFoldDB" id="A0A4U9UX27"/>
<dbReference type="SUPFAM" id="SSF109854">
    <property type="entry name" value="DinB/YfiT-like putative metalloenzymes"/>
    <property type="match status" value="1"/>
</dbReference>
<dbReference type="InterPro" id="IPR024775">
    <property type="entry name" value="DinB-like"/>
</dbReference>
<protein>
    <submittedName>
        <fullName evidence="2">DinB superfamily</fullName>
    </submittedName>
</protein>
<dbReference type="InterPro" id="IPR034660">
    <property type="entry name" value="DinB/YfiT-like"/>
</dbReference>
<dbReference type="Pfam" id="PF12867">
    <property type="entry name" value="DinB_2"/>
    <property type="match status" value="1"/>
</dbReference>
<dbReference type="GeneID" id="78462674"/>
<dbReference type="Gene3D" id="1.20.120.450">
    <property type="entry name" value="dinb family like domain"/>
    <property type="match status" value="1"/>
</dbReference>
<dbReference type="EMBL" id="LR590484">
    <property type="protein sequence ID" value="VTR37793.1"/>
    <property type="molecule type" value="Genomic_DNA"/>
</dbReference>
<dbReference type="Proteomes" id="UP000308196">
    <property type="component" value="Chromosome"/>
</dbReference>
<dbReference type="STRING" id="1123265.GCA_000686625_00806"/>
<dbReference type="RefSeq" id="WP_028071817.1">
    <property type="nucleotide sequence ID" value="NZ_CP141191.1"/>
</dbReference>